<protein>
    <recommendedName>
        <fullName evidence="3">Transglutaminase-like domain-containing protein</fullName>
    </recommendedName>
</protein>
<organism evidence="1 2">
    <name type="scientific">Candidatus Magasanikbacteria bacterium RIFOXYD1_FULL_40_23</name>
    <dbReference type="NCBI Taxonomy" id="1798705"/>
    <lineage>
        <taxon>Bacteria</taxon>
        <taxon>Candidatus Magasanikiibacteriota</taxon>
    </lineage>
</organism>
<name>A0A1F6PBC3_9BACT</name>
<dbReference type="EMBL" id="MFRA01000001">
    <property type="protein sequence ID" value="OGH93263.1"/>
    <property type="molecule type" value="Genomic_DNA"/>
</dbReference>
<proteinExistence type="predicted"/>
<dbReference type="STRING" id="1798705.A2563_01505"/>
<gene>
    <name evidence="1" type="ORF">A2563_01505</name>
</gene>
<comment type="caution">
    <text evidence="1">The sequence shown here is derived from an EMBL/GenBank/DDBJ whole genome shotgun (WGS) entry which is preliminary data.</text>
</comment>
<dbReference type="Proteomes" id="UP000176634">
    <property type="component" value="Unassembled WGS sequence"/>
</dbReference>
<dbReference type="AlphaFoldDB" id="A0A1F6PBC3"/>
<reference evidence="1 2" key="1">
    <citation type="journal article" date="2016" name="Nat. Commun.">
        <title>Thousands of microbial genomes shed light on interconnected biogeochemical processes in an aquifer system.</title>
        <authorList>
            <person name="Anantharaman K."/>
            <person name="Brown C.T."/>
            <person name="Hug L.A."/>
            <person name="Sharon I."/>
            <person name="Castelle C.J."/>
            <person name="Probst A.J."/>
            <person name="Thomas B.C."/>
            <person name="Singh A."/>
            <person name="Wilkins M.J."/>
            <person name="Karaoz U."/>
            <person name="Brodie E.L."/>
            <person name="Williams K.H."/>
            <person name="Hubbard S.S."/>
            <person name="Banfield J.F."/>
        </authorList>
    </citation>
    <scope>NUCLEOTIDE SEQUENCE [LARGE SCALE GENOMIC DNA]</scope>
</reference>
<evidence type="ECO:0000313" key="2">
    <source>
        <dbReference type="Proteomes" id="UP000176634"/>
    </source>
</evidence>
<sequence>MFGLTKQELKIFKKLSTPIKIQDFLDAMPVNWERKGETYMSPRRVLRSKKMHCFEGALFAAAALWLNGEQPLLMDFQNKGDEDHVVALYKRNGYWGAISKTNHSTLRYRDPVYKTIRELAMSYFHEYWNNKNGKKTLFAYSTKPFDLRKYGKKWITSEEDLYDFVQDVDDAPHTQVIPKKNSKFLRLADSMERRVGKIIEWKKIDPRT</sequence>
<accession>A0A1F6PBC3</accession>
<evidence type="ECO:0008006" key="3">
    <source>
        <dbReference type="Google" id="ProtNLM"/>
    </source>
</evidence>
<evidence type="ECO:0000313" key="1">
    <source>
        <dbReference type="EMBL" id="OGH93263.1"/>
    </source>
</evidence>